<feature type="binding site" evidence="8">
    <location>
        <position position="384"/>
    </location>
    <ligand>
        <name>substrate</name>
    </ligand>
</feature>
<keyword evidence="8" id="KW-0028">Amino-acid biosynthesis</keyword>
<dbReference type="FunFam" id="3.10.20.340:FF:000003">
    <property type="entry name" value="Arginine biosynthesis bifunctional protein ArgJ"/>
    <property type="match status" value="1"/>
</dbReference>
<dbReference type="OrthoDB" id="9804242at2"/>
<gene>
    <name evidence="8 9" type="primary">argJ</name>
    <name evidence="9" type="ORF">JF69_09920</name>
</gene>
<dbReference type="InterPro" id="IPR042195">
    <property type="entry name" value="ArgJ_beta_C"/>
</dbReference>
<feature type="binding site" evidence="8">
    <location>
        <position position="262"/>
    </location>
    <ligand>
        <name>substrate</name>
    </ligand>
</feature>
<dbReference type="NCBIfam" id="TIGR00120">
    <property type="entry name" value="ArgJ"/>
    <property type="match status" value="1"/>
</dbReference>
<evidence type="ECO:0000313" key="10">
    <source>
        <dbReference type="Proteomes" id="UP000033648"/>
    </source>
</evidence>
<keyword evidence="8" id="KW-0055">Arginine biosynthesis</keyword>
<feature type="chain" id="PRO_5023551531" description="Arginine biosynthesis bifunctional protein ArgJ beta chain" evidence="8">
    <location>
        <begin position="182"/>
        <end position="389"/>
    </location>
</feature>
<dbReference type="Gene3D" id="3.10.20.340">
    <property type="entry name" value="ArgJ beta chain, C-terminal domain"/>
    <property type="match status" value="1"/>
</dbReference>
<evidence type="ECO:0000256" key="8">
    <source>
        <dbReference type="HAMAP-Rule" id="MF_01106"/>
    </source>
</evidence>
<evidence type="ECO:0000256" key="4">
    <source>
        <dbReference type="ARBA" id="ARBA00022490"/>
    </source>
</evidence>
<dbReference type="InterPro" id="IPR016117">
    <property type="entry name" value="ArgJ-like_dom_sf"/>
</dbReference>
<feature type="active site" description="Nucleophile" evidence="8">
    <location>
        <position position="182"/>
    </location>
</feature>
<dbReference type="CDD" id="cd02152">
    <property type="entry name" value="OAT"/>
    <property type="match status" value="1"/>
</dbReference>
<feature type="binding site" evidence="8">
    <location>
        <position position="149"/>
    </location>
    <ligand>
        <name>substrate</name>
    </ligand>
</feature>
<dbReference type="GO" id="GO:0004358">
    <property type="term" value="F:L-glutamate N-acetyltransferase activity, acting on acetyl-L-ornithine as donor"/>
    <property type="evidence" value="ECO:0007669"/>
    <property type="project" value="UniProtKB-UniRule"/>
</dbReference>
<dbReference type="HAMAP" id="MF_01106">
    <property type="entry name" value="ArgJ"/>
    <property type="match status" value="1"/>
</dbReference>
<name>A0A0F4KTF4_9BIFI</name>
<feature type="site" description="Involved in the stabilization of negative charge on the oxyanion by the formation of the oxyanion hole" evidence="8">
    <location>
        <position position="111"/>
    </location>
</feature>
<dbReference type="Pfam" id="PF01960">
    <property type="entry name" value="ArgJ"/>
    <property type="match status" value="1"/>
</dbReference>
<dbReference type="EC" id="2.3.1.1" evidence="8"/>
<proteinExistence type="inferred from homology"/>
<keyword evidence="8" id="KW-0511">Multifunctional enzyme</keyword>
<feature type="binding site" evidence="8">
    <location>
        <position position="171"/>
    </location>
    <ligand>
        <name>substrate</name>
    </ligand>
</feature>
<dbReference type="SUPFAM" id="SSF56266">
    <property type="entry name" value="DmpA/ArgJ-like"/>
    <property type="match status" value="1"/>
</dbReference>
<comment type="similarity">
    <text evidence="2 8">Belongs to the ArgJ family.</text>
</comment>
<keyword evidence="7 8" id="KW-0012">Acyltransferase</keyword>
<dbReference type="Gene3D" id="3.60.70.12">
    <property type="entry name" value="L-amino peptidase D-ALA esterase/amidase"/>
    <property type="match status" value="1"/>
</dbReference>
<keyword evidence="4 8" id="KW-0963">Cytoplasm</keyword>
<dbReference type="NCBIfam" id="NF003802">
    <property type="entry name" value="PRK05388.1"/>
    <property type="match status" value="1"/>
</dbReference>
<evidence type="ECO:0000256" key="3">
    <source>
        <dbReference type="ARBA" id="ARBA00011475"/>
    </source>
</evidence>
<reference evidence="9 10" key="1">
    <citation type="submission" date="2014-12" db="EMBL/GenBank/DDBJ databases">
        <title>Comparative genomics of the lactic acid bacteria isolated from the honey bee gut.</title>
        <authorList>
            <person name="Ellegaard K.M."/>
            <person name="Tamarit D."/>
            <person name="Javelind E."/>
            <person name="Olofsson T."/>
            <person name="Andersson S.G."/>
            <person name="Vasquez A."/>
        </authorList>
    </citation>
    <scope>NUCLEOTIDE SEQUENCE [LARGE SCALE GENOMIC DNA]</scope>
    <source>
        <strain evidence="9 10">Bin2</strain>
    </source>
</reference>
<evidence type="ECO:0000256" key="5">
    <source>
        <dbReference type="ARBA" id="ARBA00022679"/>
    </source>
</evidence>
<comment type="pathway">
    <text evidence="8">Amino-acid biosynthesis; L-arginine biosynthesis; N(2)-acetyl-L-ornithine from L-glutamate: step 1/4.</text>
</comment>
<feature type="site" description="Cleavage; by autolysis" evidence="8">
    <location>
        <begin position="181"/>
        <end position="182"/>
    </location>
</feature>
<evidence type="ECO:0000256" key="1">
    <source>
        <dbReference type="ARBA" id="ARBA00004496"/>
    </source>
</evidence>
<feature type="chain" id="PRO_5023551532" description="Arginine biosynthesis bifunctional protein ArgJ alpha chain" evidence="8">
    <location>
        <begin position="1"/>
        <end position="181"/>
    </location>
</feature>
<comment type="catalytic activity">
    <reaction evidence="8">
        <text>L-glutamate + acetyl-CoA = N-acetyl-L-glutamate + CoA + H(+)</text>
        <dbReference type="Rhea" id="RHEA:24292"/>
        <dbReference type="ChEBI" id="CHEBI:15378"/>
        <dbReference type="ChEBI" id="CHEBI:29985"/>
        <dbReference type="ChEBI" id="CHEBI:44337"/>
        <dbReference type="ChEBI" id="CHEBI:57287"/>
        <dbReference type="ChEBI" id="CHEBI:57288"/>
        <dbReference type="EC" id="2.3.1.1"/>
    </reaction>
</comment>
<dbReference type="GO" id="GO:0004042">
    <property type="term" value="F:L-glutamate N-acetyltransferase activity"/>
    <property type="evidence" value="ECO:0007669"/>
    <property type="project" value="UniProtKB-UniRule"/>
</dbReference>
<keyword evidence="6 8" id="KW-0068">Autocatalytic cleavage</keyword>
<dbReference type="InterPro" id="IPR002813">
    <property type="entry name" value="Arg_biosynth_ArgJ"/>
</dbReference>
<dbReference type="EC" id="2.3.1.35" evidence="8"/>
<evidence type="ECO:0000256" key="7">
    <source>
        <dbReference type="ARBA" id="ARBA00023315"/>
    </source>
</evidence>
<comment type="pathway">
    <text evidence="8">Amino-acid biosynthesis; L-arginine biosynthesis; L-ornithine and N-acetyl-L-glutamate from L-glutamate and N(2)-acetyl-L-ornithine (cyclic): step 1/1.</text>
</comment>
<sequence>MSITYPAGFRTGTAIAHRPGGSQRRNLALVVNSGPMDTAVGVFTPNRFRAAPVIWTSRILEEGHAGAVVINSGNANACTGPEGLDQARAMAERTGEQLGLPTEQVAVCSTGIIGHLLHLDSILTGIDQAAQGLSASQEAGEESAKAILTTDTCTKTVAVDGSGWRLGGMVKGSGMIAPQLATMICVITTDAILEPEQARQALSEACRLSFNRIDVDGCMSTNDTVLLMASGASGVRPDPRQFQEKLGHACADLAHRIVADGEGSRHRIRIRVDGAENEDAALACARAVSGSTLLKCAVAGEDPNWGRVVSSLGTVPVSKAVYDPAQVDVSFNGIKVCQGGRPGQDPELVDLHVPEVHIDIDLGHGDSQATVWTDDLTHEYVTINADYHT</sequence>
<keyword evidence="5 8" id="KW-0808">Transferase</keyword>
<comment type="caution">
    <text evidence="9">The sequence shown here is derived from an EMBL/GenBank/DDBJ whole genome shotgun (WGS) entry which is preliminary data.</text>
</comment>
<evidence type="ECO:0000256" key="6">
    <source>
        <dbReference type="ARBA" id="ARBA00022813"/>
    </source>
</evidence>
<comment type="subunit">
    <text evidence="3 8">Heterotetramer of two alpha and two beta chains.</text>
</comment>
<feature type="site" description="Involved in the stabilization of negative charge on the oxyanion by the formation of the oxyanion hole" evidence="8">
    <location>
        <position position="110"/>
    </location>
</feature>
<dbReference type="GO" id="GO:0005737">
    <property type="term" value="C:cytoplasm"/>
    <property type="evidence" value="ECO:0007669"/>
    <property type="project" value="UniProtKB-SubCell"/>
</dbReference>
<comment type="subcellular location">
    <subcellularLocation>
        <location evidence="1 8">Cytoplasm</location>
    </subcellularLocation>
</comment>
<dbReference type="GO" id="GO:0006592">
    <property type="term" value="P:ornithine biosynthetic process"/>
    <property type="evidence" value="ECO:0007669"/>
    <property type="project" value="TreeGrafter"/>
</dbReference>
<feature type="binding site" evidence="8">
    <location>
        <position position="389"/>
    </location>
    <ligand>
        <name>substrate</name>
    </ligand>
</feature>
<feature type="binding site" evidence="8">
    <location>
        <position position="182"/>
    </location>
    <ligand>
        <name>substrate</name>
    </ligand>
</feature>
<accession>A0A0F4KTF4</accession>
<dbReference type="UniPathway" id="UPA00068">
    <property type="reaction ID" value="UER00106"/>
</dbReference>
<dbReference type="PANTHER" id="PTHR23100">
    <property type="entry name" value="ARGININE BIOSYNTHESIS BIFUNCTIONAL PROTEIN ARGJ"/>
    <property type="match status" value="1"/>
</dbReference>
<comment type="function">
    <text evidence="8">Catalyzes two activities which are involved in the cyclic version of arginine biosynthesis: the synthesis of N-acetylglutamate from glutamate and acetyl-CoA as the acetyl donor, and of ornithine by transacetylation between N(2)-acetylornithine and glutamate.</text>
</comment>
<dbReference type="Proteomes" id="UP000033648">
    <property type="component" value="Unassembled WGS sequence"/>
</dbReference>
<comment type="catalytic activity">
    <reaction evidence="8">
        <text>N(2)-acetyl-L-ornithine + L-glutamate = N-acetyl-L-glutamate + L-ornithine</text>
        <dbReference type="Rhea" id="RHEA:15349"/>
        <dbReference type="ChEBI" id="CHEBI:29985"/>
        <dbReference type="ChEBI" id="CHEBI:44337"/>
        <dbReference type="ChEBI" id="CHEBI:46911"/>
        <dbReference type="ChEBI" id="CHEBI:57805"/>
        <dbReference type="EC" id="2.3.1.35"/>
    </reaction>
</comment>
<protein>
    <recommendedName>
        <fullName evidence="8">Arginine biosynthesis bifunctional protein ArgJ</fullName>
    </recommendedName>
    <domain>
        <recommendedName>
            <fullName evidence="8">Glutamate N-acetyltransferase</fullName>
            <ecNumber evidence="8">2.3.1.35</ecNumber>
        </recommendedName>
        <alternativeName>
            <fullName evidence="8">Ornithine acetyltransferase</fullName>
            <shortName evidence="8">OATase</shortName>
        </alternativeName>
        <alternativeName>
            <fullName evidence="8">Ornithine transacetylase</fullName>
        </alternativeName>
    </domain>
    <domain>
        <recommendedName>
            <fullName evidence="8">Amino-acid acetyltransferase</fullName>
            <ecNumber evidence="8">2.3.1.1</ecNumber>
        </recommendedName>
        <alternativeName>
            <fullName evidence="8">N-acetylglutamate synthase</fullName>
            <shortName evidence="8">AGSase</shortName>
        </alternativeName>
    </domain>
    <component>
        <recommendedName>
            <fullName evidence="8">Arginine biosynthesis bifunctional protein ArgJ alpha chain</fullName>
        </recommendedName>
    </component>
    <component>
        <recommendedName>
            <fullName evidence="8">Arginine biosynthesis bifunctional protein ArgJ beta chain</fullName>
        </recommendedName>
    </component>
</protein>
<dbReference type="EMBL" id="JWME01000011">
    <property type="protein sequence ID" value="KJY49685.1"/>
    <property type="molecule type" value="Genomic_DNA"/>
</dbReference>
<dbReference type="GO" id="GO:0006526">
    <property type="term" value="P:L-arginine biosynthetic process"/>
    <property type="evidence" value="ECO:0007669"/>
    <property type="project" value="UniProtKB-UniRule"/>
</dbReference>
<evidence type="ECO:0000313" key="9">
    <source>
        <dbReference type="EMBL" id="KJY49685.1"/>
    </source>
</evidence>
<dbReference type="PATRIC" id="fig|1684.4.peg.1078"/>
<evidence type="ECO:0000256" key="2">
    <source>
        <dbReference type="ARBA" id="ARBA00006774"/>
    </source>
</evidence>
<organism evidence="9 10">
    <name type="scientific">Bifidobacterium asteroides</name>
    <dbReference type="NCBI Taxonomy" id="1684"/>
    <lineage>
        <taxon>Bacteria</taxon>
        <taxon>Bacillati</taxon>
        <taxon>Actinomycetota</taxon>
        <taxon>Actinomycetes</taxon>
        <taxon>Bifidobacteriales</taxon>
        <taxon>Bifidobacteriaceae</taxon>
        <taxon>Bifidobacterium</taxon>
    </lineage>
</organism>
<dbReference type="PANTHER" id="PTHR23100:SF0">
    <property type="entry name" value="ARGININE BIOSYNTHESIS BIFUNCTIONAL PROTEIN ARGJ, MITOCHONDRIAL"/>
    <property type="match status" value="1"/>
</dbReference>
<dbReference type="AlphaFoldDB" id="A0A0F4KTF4"/>